<reference evidence="1 2" key="1">
    <citation type="submission" date="2018-03" db="EMBL/GenBank/DDBJ databases">
        <title>Genome sequence of Clostridium thermopalmarium DSM 5974.</title>
        <authorList>
            <person name="Poehlein A."/>
            <person name="Daniel R."/>
        </authorList>
    </citation>
    <scope>NUCLEOTIDE SEQUENCE [LARGE SCALE GENOMIC DNA]</scope>
    <source>
        <strain evidence="1 2">DSM 5974</strain>
    </source>
</reference>
<dbReference type="Proteomes" id="UP000239614">
    <property type="component" value="Unassembled WGS sequence"/>
</dbReference>
<organism evidence="1 2">
    <name type="scientific">Clostridium thermopalmarium DSM 5974</name>
    <dbReference type="NCBI Taxonomy" id="1121340"/>
    <lineage>
        <taxon>Bacteria</taxon>
        <taxon>Bacillati</taxon>
        <taxon>Bacillota</taxon>
        <taxon>Clostridia</taxon>
        <taxon>Eubacteriales</taxon>
        <taxon>Clostridiaceae</taxon>
        <taxon>Clostridium</taxon>
    </lineage>
</organism>
<dbReference type="RefSeq" id="WP_106024544.1">
    <property type="nucleotide sequence ID" value="NZ_PVXN01000053.1"/>
</dbReference>
<sequence length="148" mass="17293">MLKYNDIRDAFTLKLSEKYPKINIYDEKIQQGFESPAFFVQLIPGSSTRESKNVKSRFLLVDIQYFPKEVNSTEEVLNMADDLEDMFKGHISIKNRNIKLDNTQYQSINDGIGIVLHFQVPINYYELIEKDIENFDVMQDMILSKKGV</sequence>
<proteinExistence type="predicted"/>
<evidence type="ECO:0008006" key="3">
    <source>
        <dbReference type="Google" id="ProtNLM"/>
    </source>
</evidence>
<name>A0A2T0APH4_9CLOT</name>
<accession>A0A2T0APH4</accession>
<dbReference type="EMBL" id="PVXN01000053">
    <property type="protein sequence ID" value="PRR70918.1"/>
    <property type="molecule type" value="Genomic_DNA"/>
</dbReference>
<protein>
    <recommendedName>
        <fullName evidence="3">Phage protein</fullName>
    </recommendedName>
</protein>
<dbReference type="InterPro" id="IPR049254">
    <property type="entry name" value="Phage_tail_terminator"/>
</dbReference>
<dbReference type="Pfam" id="PF20765">
    <property type="entry name" value="Phage_tail_terminator_8"/>
    <property type="match status" value="1"/>
</dbReference>
<gene>
    <name evidence="1" type="ORF">CPAL_20080</name>
</gene>
<dbReference type="AlphaFoldDB" id="A0A2T0APH4"/>
<keyword evidence="2" id="KW-1185">Reference proteome</keyword>
<evidence type="ECO:0000313" key="1">
    <source>
        <dbReference type="EMBL" id="PRR70918.1"/>
    </source>
</evidence>
<evidence type="ECO:0000313" key="2">
    <source>
        <dbReference type="Proteomes" id="UP000239614"/>
    </source>
</evidence>
<dbReference type="OrthoDB" id="2063617at2"/>
<comment type="caution">
    <text evidence="1">The sequence shown here is derived from an EMBL/GenBank/DDBJ whole genome shotgun (WGS) entry which is preliminary data.</text>
</comment>